<dbReference type="PANTHER" id="PTHR43003:SF8">
    <property type="entry name" value="HHH-GPD DOMAIN-CONTAINING PROTEIN"/>
    <property type="match status" value="1"/>
</dbReference>
<name>A0AAE1MEF2_9FABA</name>
<gene>
    <name evidence="6" type="ORF">QN277_027752</name>
</gene>
<dbReference type="GO" id="GO:0005634">
    <property type="term" value="C:nucleus"/>
    <property type="evidence" value="ECO:0007669"/>
    <property type="project" value="TreeGrafter"/>
</dbReference>
<keyword evidence="2" id="KW-0227">DNA damage</keyword>
<dbReference type="FunFam" id="1.10.340.30:FF:000004">
    <property type="entry name" value="DNA-3-methyladenine glycosylase II"/>
    <property type="match status" value="1"/>
</dbReference>
<dbReference type="GO" id="GO:0006285">
    <property type="term" value="P:base-excision repair, AP site formation"/>
    <property type="evidence" value="ECO:0007669"/>
    <property type="project" value="TreeGrafter"/>
</dbReference>
<dbReference type="GO" id="GO:0043916">
    <property type="term" value="F:DNA-7-methylguanine glycosylase activity"/>
    <property type="evidence" value="ECO:0007669"/>
    <property type="project" value="TreeGrafter"/>
</dbReference>
<evidence type="ECO:0000259" key="5">
    <source>
        <dbReference type="SMART" id="SM00478"/>
    </source>
</evidence>
<dbReference type="GO" id="GO:0008725">
    <property type="term" value="F:DNA-3-methyladenine glycosylase activity"/>
    <property type="evidence" value="ECO:0007669"/>
    <property type="project" value="TreeGrafter"/>
</dbReference>
<dbReference type="GO" id="GO:0032131">
    <property type="term" value="F:alkylated DNA binding"/>
    <property type="evidence" value="ECO:0007669"/>
    <property type="project" value="TreeGrafter"/>
</dbReference>
<evidence type="ECO:0000256" key="1">
    <source>
        <dbReference type="ARBA" id="ARBA00010817"/>
    </source>
</evidence>
<dbReference type="Gene3D" id="1.10.340.30">
    <property type="entry name" value="Hypothetical protein, domain 2"/>
    <property type="match status" value="1"/>
</dbReference>
<proteinExistence type="inferred from homology"/>
<evidence type="ECO:0000313" key="6">
    <source>
        <dbReference type="EMBL" id="KAK4262165.1"/>
    </source>
</evidence>
<feature type="compositionally biased region" description="Basic and acidic residues" evidence="4">
    <location>
        <begin position="51"/>
        <end position="62"/>
    </location>
</feature>
<dbReference type="Proteomes" id="UP001293593">
    <property type="component" value="Unassembled WGS sequence"/>
</dbReference>
<comment type="caution">
    <text evidence="6">The sequence shown here is derived from an EMBL/GenBank/DDBJ whole genome shotgun (WGS) entry which is preliminary data.</text>
</comment>
<keyword evidence="3" id="KW-0234">DNA repair</keyword>
<evidence type="ECO:0000313" key="7">
    <source>
        <dbReference type="Proteomes" id="UP001293593"/>
    </source>
</evidence>
<feature type="region of interest" description="Disordered" evidence="4">
    <location>
        <begin position="1"/>
        <end position="70"/>
    </location>
</feature>
<dbReference type="CDD" id="cd00056">
    <property type="entry name" value="ENDO3c"/>
    <property type="match status" value="1"/>
</dbReference>
<evidence type="ECO:0000256" key="3">
    <source>
        <dbReference type="ARBA" id="ARBA00023204"/>
    </source>
</evidence>
<dbReference type="EMBL" id="JAWXYG010000009">
    <property type="protein sequence ID" value="KAK4262165.1"/>
    <property type="molecule type" value="Genomic_DNA"/>
</dbReference>
<dbReference type="GO" id="GO:0006307">
    <property type="term" value="P:DNA alkylation repair"/>
    <property type="evidence" value="ECO:0007669"/>
    <property type="project" value="TreeGrafter"/>
</dbReference>
<dbReference type="InterPro" id="IPR011257">
    <property type="entry name" value="DNA_glycosylase"/>
</dbReference>
<dbReference type="Pfam" id="PF00730">
    <property type="entry name" value="HhH-GPD"/>
    <property type="match status" value="1"/>
</dbReference>
<protein>
    <recommendedName>
        <fullName evidence="5">HhH-GPD domain-containing protein</fullName>
    </recommendedName>
</protein>
<dbReference type="PANTHER" id="PTHR43003">
    <property type="entry name" value="DNA-3-METHYLADENINE GLYCOSYLASE"/>
    <property type="match status" value="1"/>
</dbReference>
<dbReference type="InterPro" id="IPR051912">
    <property type="entry name" value="Alkylbase_DNA_Glycosylase/TA"/>
</dbReference>
<dbReference type="SUPFAM" id="SSF48150">
    <property type="entry name" value="DNA-glycosylase"/>
    <property type="match status" value="1"/>
</dbReference>
<feature type="domain" description="HhH-GPD" evidence="5">
    <location>
        <begin position="147"/>
        <end position="302"/>
    </location>
</feature>
<feature type="compositionally biased region" description="Polar residues" evidence="4">
    <location>
        <begin position="13"/>
        <end position="30"/>
    </location>
</feature>
<comment type="similarity">
    <text evidence="1">Belongs to the alkylbase DNA glycosidase AlkA family.</text>
</comment>
<accession>A0AAE1MEF2</accession>
<reference evidence="6" key="1">
    <citation type="submission" date="2023-10" db="EMBL/GenBank/DDBJ databases">
        <title>Chromosome-level genome of the transformable northern wattle, Acacia crassicarpa.</title>
        <authorList>
            <person name="Massaro I."/>
            <person name="Sinha N.R."/>
            <person name="Poethig S."/>
            <person name="Leichty A.R."/>
        </authorList>
    </citation>
    <scope>NUCLEOTIDE SEQUENCE</scope>
    <source>
        <strain evidence="6">Acra3RX</strain>
        <tissue evidence="6">Leaf</tissue>
    </source>
</reference>
<sequence length="331" mass="36406">MVRTRSHIKDISNSDLQSQDSPSQTTTAMSLNPPPLTSPKISFRARKIRRVTSDADDNKRPQIPDAEASKTSLLEANTIIPAKETPSSSPSVLPMIVKALTLKGEIDLALQHLRLSDSLLAPCIDSFRPPEFPTHRPAFLSLTKSIVCQQLSNQAAKTIHTRFVSLCGGEASVLPETVLGLTVQQLREVGISGQKAGYLHDLASKYGEGLLSDSSILEMDDETLFTKLTMVKGIGPWSVHMFMIFTLHRPDVLPVGDLVVRRGVERLYGLKALPKPSQMEKLCEKWKPYRSVGSWYMYRLMEAKGVLPTSPAVEVASTLAGGTMPEQQQTE</sequence>
<dbReference type="AlphaFoldDB" id="A0AAE1MEF2"/>
<organism evidence="6 7">
    <name type="scientific">Acacia crassicarpa</name>
    <name type="common">northern wattle</name>
    <dbReference type="NCBI Taxonomy" id="499986"/>
    <lineage>
        <taxon>Eukaryota</taxon>
        <taxon>Viridiplantae</taxon>
        <taxon>Streptophyta</taxon>
        <taxon>Embryophyta</taxon>
        <taxon>Tracheophyta</taxon>
        <taxon>Spermatophyta</taxon>
        <taxon>Magnoliopsida</taxon>
        <taxon>eudicotyledons</taxon>
        <taxon>Gunneridae</taxon>
        <taxon>Pentapetalae</taxon>
        <taxon>rosids</taxon>
        <taxon>fabids</taxon>
        <taxon>Fabales</taxon>
        <taxon>Fabaceae</taxon>
        <taxon>Caesalpinioideae</taxon>
        <taxon>mimosoid clade</taxon>
        <taxon>Acacieae</taxon>
        <taxon>Acacia</taxon>
    </lineage>
</organism>
<dbReference type="SMART" id="SM00478">
    <property type="entry name" value="ENDO3c"/>
    <property type="match status" value="1"/>
</dbReference>
<keyword evidence="7" id="KW-1185">Reference proteome</keyword>
<dbReference type="InterPro" id="IPR003265">
    <property type="entry name" value="HhH-GPD_domain"/>
</dbReference>
<evidence type="ECO:0000256" key="2">
    <source>
        <dbReference type="ARBA" id="ARBA00022763"/>
    </source>
</evidence>
<dbReference type="Gene3D" id="1.10.1670.40">
    <property type="match status" value="1"/>
</dbReference>
<dbReference type="GO" id="GO:0032993">
    <property type="term" value="C:protein-DNA complex"/>
    <property type="evidence" value="ECO:0007669"/>
    <property type="project" value="TreeGrafter"/>
</dbReference>
<evidence type="ECO:0000256" key="4">
    <source>
        <dbReference type="SAM" id="MobiDB-lite"/>
    </source>
</evidence>